<evidence type="ECO:0000313" key="6">
    <source>
        <dbReference type="Proteomes" id="UP000004509"/>
    </source>
</evidence>
<dbReference type="InterPro" id="IPR044542">
    <property type="entry name" value="NAA30-like"/>
</dbReference>
<dbReference type="PROSITE" id="PS51186">
    <property type="entry name" value="GNAT"/>
    <property type="match status" value="1"/>
</dbReference>
<reference evidence="5 6" key="1">
    <citation type="submission" date="2009-07" db="EMBL/GenBank/DDBJ databases">
        <authorList>
            <person name="Madupu R."/>
            <person name="Sebastian Y."/>
            <person name="Durkin A.S."/>
            <person name="Torralba M."/>
            <person name="Methe B."/>
            <person name="Sutton G.G."/>
            <person name="Strausberg R.L."/>
            <person name="Nelson K.E."/>
        </authorList>
    </citation>
    <scope>NUCLEOTIDE SEQUENCE [LARGE SCALE GENOMIC DNA]</scope>
    <source>
        <strain evidence="5 6">ATCC 35580</strain>
    </source>
</reference>
<dbReference type="InterPro" id="IPR017255">
    <property type="entry name" value="AcTrfase_GNAT_prd"/>
</dbReference>
<keyword evidence="1 5" id="KW-0808">Transferase</keyword>
<dbReference type="PANTHER" id="PTHR45896:SF1">
    <property type="entry name" value="N-ALPHA-ACETYLTRANSFERASE 30"/>
    <property type="match status" value="1"/>
</dbReference>
<dbReference type="GO" id="GO:0031417">
    <property type="term" value="C:NatC complex"/>
    <property type="evidence" value="ECO:0007669"/>
    <property type="project" value="TreeGrafter"/>
</dbReference>
<sequence length="146" mass="16567">MNIRTMLVSDYEAVYDLWMSCAGIGLNDLDDSKEGITQFLQRNPETCFVAEVNNKIVGSILAGNDGRRGYIYHTAVHPEYRRQHIGSQLITTAMNALKRLGIHKVALVVFAKNKSGNNFWENEGFSVRDDLVYRNKALTELKRIDT</sequence>
<comment type="caution">
    <text evidence="5">The sequence shown here is derived from an EMBL/GenBank/DDBJ whole genome shotgun (WGS) entry which is preliminary data.</text>
</comment>
<dbReference type="eggNOG" id="COG0456">
    <property type="taxonomic scope" value="Bacteria"/>
</dbReference>
<dbReference type="Pfam" id="PF00583">
    <property type="entry name" value="Acetyltransf_1"/>
    <property type="match status" value="1"/>
</dbReference>
<dbReference type="AlphaFoldDB" id="C8PMD5"/>
<name>C8PMD5_9SPIR</name>
<evidence type="ECO:0000256" key="1">
    <source>
        <dbReference type="ARBA" id="ARBA00022679"/>
    </source>
</evidence>
<dbReference type="InterPro" id="IPR000182">
    <property type="entry name" value="GNAT_dom"/>
</dbReference>
<organism evidence="5 6">
    <name type="scientific">Treponema vincentii ATCC 35580</name>
    <dbReference type="NCBI Taxonomy" id="596324"/>
    <lineage>
        <taxon>Bacteria</taxon>
        <taxon>Pseudomonadati</taxon>
        <taxon>Spirochaetota</taxon>
        <taxon>Spirochaetia</taxon>
        <taxon>Spirochaetales</taxon>
        <taxon>Treponemataceae</taxon>
        <taxon>Treponema</taxon>
    </lineage>
</organism>
<proteinExistence type="inferred from homology"/>
<dbReference type="RefSeq" id="WP_006187681.1">
    <property type="nucleotide sequence ID" value="NZ_ACYH01000011.1"/>
</dbReference>
<gene>
    <name evidence="5" type="ORF">TREVI0001_0549</name>
</gene>
<dbReference type="CDD" id="cd04301">
    <property type="entry name" value="NAT_SF"/>
    <property type="match status" value="1"/>
</dbReference>
<dbReference type="SUPFAM" id="SSF55729">
    <property type="entry name" value="Acyl-CoA N-acyltransferases (Nat)"/>
    <property type="match status" value="1"/>
</dbReference>
<dbReference type="PIRSF" id="PIRSF037663">
    <property type="entry name" value="Acetyltransf_GNAT_prd"/>
    <property type="match status" value="1"/>
</dbReference>
<evidence type="ECO:0000259" key="4">
    <source>
        <dbReference type="PROSITE" id="PS51186"/>
    </source>
</evidence>
<comment type="similarity">
    <text evidence="3">Belongs to the acetyltransferase family. MAK3 subfamily.</text>
</comment>
<dbReference type="GO" id="GO:0004596">
    <property type="term" value="F:protein-N-terminal amino-acid acetyltransferase activity"/>
    <property type="evidence" value="ECO:0007669"/>
    <property type="project" value="InterPro"/>
</dbReference>
<dbReference type="InterPro" id="IPR016181">
    <property type="entry name" value="Acyl_CoA_acyltransferase"/>
</dbReference>
<keyword evidence="2" id="KW-0012">Acyltransferase</keyword>
<protein>
    <submittedName>
        <fullName evidence="5">Acetyltransferase, GNAT family</fullName>
    </submittedName>
</protein>
<dbReference type="Gene3D" id="3.40.630.30">
    <property type="match status" value="1"/>
</dbReference>
<dbReference type="STRING" id="596324.TREVI0001_0549"/>
<dbReference type="Proteomes" id="UP000004509">
    <property type="component" value="Unassembled WGS sequence"/>
</dbReference>
<evidence type="ECO:0000256" key="3">
    <source>
        <dbReference type="ARBA" id="ARBA00024025"/>
    </source>
</evidence>
<accession>C8PMD5</accession>
<evidence type="ECO:0000313" key="5">
    <source>
        <dbReference type="EMBL" id="EEV21352.1"/>
    </source>
</evidence>
<evidence type="ECO:0000256" key="2">
    <source>
        <dbReference type="ARBA" id="ARBA00023315"/>
    </source>
</evidence>
<feature type="domain" description="N-acetyltransferase" evidence="4">
    <location>
        <begin position="1"/>
        <end position="145"/>
    </location>
</feature>
<dbReference type="PANTHER" id="PTHR45896">
    <property type="entry name" value="N-ALPHA-ACETYLTRANSFERASE 30"/>
    <property type="match status" value="1"/>
</dbReference>
<dbReference type="OrthoDB" id="1821130at2"/>
<dbReference type="EMBL" id="ACYH01000011">
    <property type="protein sequence ID" value="EEV21352.1"/>
    <property type="molecule type" value="Genomic_DNA"/>
</dbReference>